<dbReference type="EC" id="2.7.7.18" evidence="14"/>
<dbReference type="HAMAP" id="MF_00244">
    <property type="entry name" value="NaMN_adenylyltr"/>
    <property type="match status" value="1"/>
</dbReference>
<sequence>MRIAVLGGSFDPIHKGHIQIAKMALKKMRIDQVWFMPAKDAPLKDHQSVSFYDRCQMVRCAIRPYRHMKLCTLEGERSEKSYTIDTVKELKRRYPNDEFCWLIGDDQAKQFSAWKDHEQLLKEIDFYVFSREKDMELDERFHRVTMPLIDVSSSQIREGKKLYQLCKSVRIYMAKHGLYFDLITAAHMSEKRYRHSLSVADLCVELARAHGLDEKKAYTAGLIHDVCKQMPVDQQRIWMKYHLPQFLDEASAIWHGYIGAYYAKHTLYVTDKDVIHSIYHHVKGRNINDYERILFIADKLDPSRGYDSSKEIKISKQNLKKGYEVVKQQQQEYLKKEGSIA</sequence>
<evidence type="ECO:0000259" key="15">
    <source>
        <dbReference type="PROSITE" id="PS51831"/>
    </source>
</evidence>
<dbReference type="RefSeq" id="WP_117452268.1">
    <property type="nucleotide sequence ID" value="NZ_CP060636.1"/>
</dbReference>
<evidence type="ECO:0000256" key="10">
    <source>
        <dbReference type="ARBA" id="ARBA00023004"/>
    </source>
</evidence>
<keyword evidence="7 14" id="KW-0547">Nucleotide-binding</keyword>
<comment type="similarity">
    <text evidence="14">Belongs to the NadD family.</text>
</comment>
<keyword evidence="4 14" id="KW-0808">Transferase</keyword>
<evidence type="ECO:0000256" key="8">
    <source>
        <dbReference type="ARBA" id="ARBA00022801"/>
    </source>
</evidence>
<protein>
    <recommendedName>
        <fullName evidence="14">Probable nicotinate-nucleotide adenylyltransferase</fullName>
        <ecNumber evidence="14">2.7.7.18</ecNumber>
    </recommendedName>
    <alternativeName>
        <fullName evidence="14">Deamido-NAD(+) diphosphorylase</fullName>
    </alternativeName>
    <alternativeName>
        <fullName evidence="14">Deamido-NAD(+) pyrophosphorylase</fullName>
    </alternativeName>
    <alternativeName>
        <fullName evidence="14">Nicotinate mononucleotide adenylyltransferase</fullName>
        <shortName evidence="14">NaMN adenylyltransferase</shortName>
    </alternativeName>
</protein>
<evidence type="ECO:0000313" key="17">
    <source>
        <dbReference type="Proteomes" id="UP000515856"/>
    </source>
</evidence>
<dbReference type="Gene3D" id="3.40.50.620">
    <property type="entry name" value="HUPs"/>
    <property type="match status" value="1"/>
</dbReference>
<keyword evidence="8" id="KW-0378">Hydrolase</keyword>
<evidence type="ECO:0000256" key="3">
    <source>
        <dbReference type="ARBA" id="ARBA00022642"/>
    </source>
</evidence>
<dbReference type="EMBL" id="CP060636">
    <property type="protein sequence ID" value="QNM11673.1"/>
    <property type="molecule type" value="Genomic_DNA"/>
</dbReference>
<evidence type="ECO:0000256" key="7">
    <source>
        <dbReference type="ARBA" id="ARBA00022741"/>
    </source>
</evidence>
<dbReference type="InterPro" id="IPR014729">
    <property type="entry name" value="Rossmann-like_a/b/a_fold"/>
</dbReference>
<keyword evidence="17" id="KW-1185">Reference proteome</keyword>
<evidence type="ECO:0000256" key="2">
    <source>
        <dbReference type="ARBA" id="ARBA00005019"/>
    </source>
</evidence>
<dbReference type="GO" id="GO:0009435">
    <property type="term" value="P:NAD+ biosynthetic process"/>
    <property type="evidence" value="ECO:0007669"/>
    <property type="project" value="UniProtKB-UniRule"/>
</dbReference>
<dbReference type="GO" id="GO:0005524">
    <property type="term" value="F:ATP binding"/>
    <property type="evidence" value="ECO:0007669"/>
    <property type="project" value="UniProtKB-KW"/>
</dbReference>
<comment type="pathway">
    <text evidence="2 14">Cofactor biosynthesis; NAD(+) biosynthesis; deamido-NAD(+) from nicotinate D-ribonucleotide: step 1/1.</text>
</comment>
<dbReference type="InterPro" id="IPR005248">
    <property type="entry name" value="NadD/NMNAT"/>
</dbReference>
<evidence type="ECO:0000256" key="6">
    <source>
        <dbReference type="ARBA" id="ARBA00022723"/>
    </source>
</evidence>
<proteinExistence type="inferred from homology"/>
<evidence type="ECO:0000256" key="13">
    <source>
        <dbReference type="ARBA" id="ARBA00049417"/>
    </source>
</evidence>
<dbReference type="Gene3D" id="1.10.3210.10">
    <property type="entry name" value="Hypothetical protein af1432"/>
    <property type="match status" value="1"/>
</dbReference>
<keyword evidence="10" id="KW-0408">Iron</keyword>
<dbReference type="KEGG" id="ehn:H9Q80_15695"/>
<dbReference type="CDD" id="cd00077">
    <property type="entry name" value="HDc"/>
    <property type="match status" value="1"/>
</dbReference>
<comment type="function">
    <text evidence="1 14">Catalyzes the reversible adenylation of nicotinate mononucleotide (NaMN) to nicotinic acid adenine dinucleotide (NaAD).</text>
</comment>
<reference evidence="16 17" key="1">
    <citation type="submission" date="2020-08" db="EMBL/GenBank/DDBJ databases">
        <authorList>
            <person name="Liu C."/>
            <person name="Sun Q."/>
        </authorList>
    </citation>
    <scope>NUCLEOTIDE SEQUENCE [LARGE SCALE GENOMIC DNA]</scope>
    <source>
        <strain evidence="16 17">NSJ-61</strain>
    </source>
</reference>
<accession>A0A7G9GLJ1</accession>
<name>A0A7G9GLJ1_9FIRM</name>
<evidence type="ECO:0000256" key="14">
    <source>
        <dbReference type="HAMAP-Rule" id="MF_00244"/>
    </source>
</evidence>
<dbReference type="UniPathway" id="UPA00253">
    <property type="reaction ID" value="UER00332"/>
</dbReference>
<dbReference type="InterPro" id="IPR003607">
    <property type="entry name" value="HD/PDEase_dom"/>
</dbReference>
<keyword evidence="9 14" id="KW-0067">ATP-binding</keyword>
<keyword evidence="5 14" id="KW-0548">Nucleotidyltransferase</keyword>
<dbReference type="AlphaFoldDB" id="A0A7G9GLJ1"/>
<dbReference type="SUPFAM" id="SSF52374">
    <property type="entry name" value="Nucleotidylyl transferase"/>
    <property type="match status" value="1"/>
</dbReference>
<evidence type="ECO:0000313" key="16">
    <source>
        <dbReference type="EMBL" id="QNM11673.1"/>
    </source>
</evidence>
<dbReference type="SUPFAM" id="SSF109604">
    <property type="entry name" value="HD-domain/PDEase-like"/>
    <property type="match status" value="1"/>
</dbReference>
<dbReference type="InterPro" id="IPR004821">
    <property type="entry name" value="Cyt_trans-like"/>
</dbReference>
<dbReference type="GO" id="GO:0004515">
    <property type="term" value="F:nicotinate-nucleotide adenylyltransferase activity"/>
    <property type="evidence" value="ECO:0007669"/>
    <property type="project" value="UniProtKB-UniRule"/>
</dbReference>
<dbReference type="InterPro" id="IPR005249">
    <property type="entry name" value="YqeK"/>
</dbReference>
<evidence type="ECO:0000256" key="5">
    <source>
        <dbReference type="ARBA" id="ARBA00022695"/>
    </source>
</evidence>
<feature type="domain" description="HD" evidence="15">
    <location>
        <begin position="192"/>
        <end position="303"/>
    </location>
</feature>
<dbReference type="NCBIfam" id="TIGR00488">
    <property type="entry name" value="bis(5'-nucleosyl)-tetraphosphatase (symmetrical) YqeK"/>
    <property type="match status" value="1"/>
</dbReference>
<dbReference type="SMART" id="SM00471">
    <property type="entry name" value="HDc"/>
    <property type="match status" value="1"/>
</dbReference>
<organism evidence="16 17">
    <name type="scientific">[Eubacterium] hominis</name>
    <dbReference type="NCBI Taxonomy" id="2764325"/>
    <lineage>
        <taxon>Bacteria</taxon>
        <taxon>Bacillati</taxon>
        <taxon>Bacillota</taxon>
        <taxon>Erysipelotrichia</taxon>
        <taxon>Erysipelotrichales</taxon>
        <taxon>Erysipelotrichaceae</taxon>
        <taxon>Amedibacillus</taxon>
    </lineage>
</organism>
<dbReference type="PROSITE" id="PS51831">
    <property type="entry name" value="HD"/>
    <property type="match status" value="1"/>
</dbReference>
<evidence type="ECO:0000256" key="1">
    <source>
        <dbReference type="ARBA" id="ARBA00002324"/>
    </source>
</evidence>
<dbReference type="Pfam" id="PF01966">
    <property type="entry name" value="HD"/>
    <property type="match status" value="1"/>
</dbReference>
<evidence type="ECO:0000256" key="4">
    <source>
        <dbReference type="ARBA" id="ARBA00022679"/>
    </source>
</evidence>
<gene>
    <name evidence="14 16" type="primary">nadD</name>
    <name evidence="16" type="ORF">H9Q80_15695</name>
</gene>
<evidence type="ECO:0000256" key="9">
    <source>
        <dbReference type="ARBA" id="ARBA00022840"/>
    </source>
</evidence>
<keyword evidence="3 14" id="KW-0662">Pyridine nucleotide biosynthesis</keyword>
<dbReference type="Proteomes" id="UP000515856">
    <property type="component" value="Chromosome"/>
</dbReference>
<evidence type="ECO:0000256" key="12">
    <source>
        <dbReference type="ARBA" id="ARBA00048721"/>
    </source>
</evidence>
<keyword evidence="6" id="KW-0479">Metal-binding</keyword>
<dbReference type="GO" id="GO:0008803">
    <property type="term" value="F:bis(5'-nucleosyl)-tetraphosphatase (symmetrical) activity"/>
    <property type="evidence" value="ECO:0007669"/>
    <property type="project" value="UniProtKB-EC"/>
</dbReference>
<evidence type="ECO:0000256" key="11">
    <source>
        <dbReference type="ARBA" id="ARBA00023027"/>
    </source>
</evidence>
<keyword evidence="11 14" id="KW-0520">NAD</keyword>
<comment type="catalytic activity">
    <reaction evidence="13">
        <text>P(1),P(4)-bis(5'-adenosyl) tetraphosphate + H2O = 2 ADP + 2 H(+)</text>
        <dbReference type="Rhea" id="RHEA:24252"/>
        <dbReference type="ChEBI" id="CHEBI:15377"/>
        <dbReference type="ChEBI" id="CHEBI:15378"/>
        <dbReference type="ChEBI" id="CHEBI:58141"/>
        <dbReference type="ChEBI" id="CHEBI:456216"/>
        <dbReference type="EC" id="3.6.1.41"/>
    </reaction>
</comment>
<dbReference type="NCBIfam" id="TIGR00125">
    <property type="entry name" value="cyt_tran_rel"/>
    <property type="match status" value="1"/>
</dbReference>
<dbReference type="CDD" id="cd02165">
    <property type="entry name" value="NMNAT"/>
    <property type="match status" value="1"/>
</dbReference>
<dbReference type="InterPro" id="IPR006674">
    <property type="entry name" value="HD_domain"/>
</dbReference>
<dbReference type="GO" id="GO:0046872">
    <property type="term" value="F:metal ion binding"/>
    <property type="evidence" value="ECO:0007669"/>
    <property type="project" value="UniProtKB-KW"/>
</dbReference>
<dbReference type="PANTHER" id="PTHR39321">
    <property type="entry name" value="NICOTINATE-NUCLEOTIDE ADENYLYLTRANSFERASE-RELATED"/>
    <property type="match status" value="1"/>
</dbReference>
<dbReference type="Pfam" id="PF01467">
    <property type="entry name" value="CTP_transf_like"/>
    <property type="match status" value="1"/>
</dbReference>
<dbReference type="PANTHER" id="PTHR39321:SF3">
    <property type="entry name" value="PHOSPHOPANTETHEINE ADENYLYLTRANSFERASE"/>
    <property type="match status" value="1"/>
</dbReference>
<comment type="catalytic activity">
    <reaction evidence="12 14">
        <text>nicotinate beta-D-ribonucleotide + ATP + H(+) = deamido-NAD(+) + diphosphate</text>
        <dbReference type="Rhea" id="RHEA:22860"/>
        <dbReference type="ChEBI" id="CHEBI:15378"/>
        <dbReference type="ChEBI" id="CHEBI:30616"/>
        <dbReference type="ChEBI" id="CHEBI:33019"/>
        <dbReference type="ChEBI" id="CHEBI:57502"/>
        <dbReference type="ChEBI" id="CHEBI:58437"/>
        <dbReference type="EC" id="2.7.7.18"/>
    </reaction>
</comment>
<dbReference type="NCBIfam" id="TIGR00482">
    <property type="entry name" value="nicotinate (nicotinamide) nucleotide adenylyltransferase"/>
    <property type="match status" value="1"/>
</dbReference>